<evidence type="ECO:0000313" key="2">
    <source>
        <dbReference type="EMBL" id="ACY13649.1"/>
    </source>
</evidence>
<reference evidence="2 3" key="1">
    <citation type="journal article" date="2010" name="Stand. Genomic Sci.">
        <title>Complete genome sequence of Haliangium ochraceum type strain (SMP-2).</title>
        <authorList>
            <consortium name="US DOE Joint Genome Institute (JGI-PGF)"/>
            <person name="Ivanova N."/>
            <person name="Daum C."/>
            <person name="Lang E."/>
            <person name="Abt B."/>
            <person name="Kopitz M."/>
            <person name="Saunders E."/>
            <person name="Lapidus A."/>
            <person name="Lucas S."/>
            <person name="Glavina Del Rio T."/>
            <person name="Nolan M."/>
            <person name="Tice H."/>
            <person name="Copeland A."/>
            <person name="Cheng J.F."/>
            <person name="Chen F."/>
            <person name="Bruce D."/>
            <person name="Goodwin L."/>
            <person name="Pitluck S."/>
            <person name="Mavromatis K."/>
            <person name="Pati A."/>
            <person name="Mikhailova N."/>
            <person name="Chen A."/>
            <person name="Palaniappan K."/>
            <person name="Land M."/>
            <person name="Hauser L."/>
            <person name="Chang Y.J."/>
            <person name="Jeffries C.D."/>
            <person name="Detter J.C."/>
            <person name="Brettin T."/>
            <person name="Rohde M."/>
            <person name="Goker M."/>
            <person name="Bristow J."/>
            <person name="Markowitz V."/>
            <person name="Eisen J.A."/>
            <person name="Hugenholtz P."/>
            <person name="Kyrpides N.C."/>
            <person name="Klenk H.P."/>
        </authorList>
    </citation>
    <scope>NUCLEOTIDE SEQUENCE [LARGE SCALE GENOMIC DNA]</scope>
    <source>
        <strain evidence="3">DSM 14365 / CIP 107738 / JCM 11303 / AJ 13395 / SMP-2</strain>
    </source>
</reference>
<proteinExistence type="predicted"/>
<dbReference type="SUPFAM" id="SSF53335">
    <property type="entry name" value="S-adenosyl-L-methionine-dependent methyltransferases"/>
    <property type="match status" value="1"/>
</dbReference>
<dbReference type="STRING" id="502025.Hoch_1057"/>
<evidence type="ECO:0000313" key="3">
    <source>
        <dbReference type="Proteomes" id="UP000001880"/>
    </source>
</evidence>
<gene>
    <name evidence="2" type="ordered locus">Hoch_1057</name>
</gene>
<feature type="domain" description="Methyltransferase" evidence="1">
    <location>
        <begin position="51"/>
        <end position="150"/>
    </location>
</feature>
<keyword evidence="2" id="KW-0489">Methyltransferase</keyword>
<dbReference type="HOGENOM" id="CLU_097185_0_0_7"/>
<dbReference type="InterPro" id="IPR029063">
    <property type="entry name" value="SAM-dependent_MTases_sf"/>
</dbReference>
<dbReference type="RefSeq" id="WP_012826265.1">
    <property type="nucleotide sequence ID" value="NC_013440.1"/>
</dbReference>
<name>D0LQT9_HALO1</name>
<dbReference type="AlphaFoldDB" id="D0LQT9"/>
<organism evidence="2 3">
    <name type="scientific">Haliangium ochraceum (strain DSM 14365 / JCM 11303 / SMP-2)</name>
    <dbReference type="NCBI Taxonomy" id="502025"/>
    <lineage>
        <taxon>Bacteria</taxon>
        <taxon>Pseudomonadati</taxon>
        <taxon>Myxococcota</taxon>
        <taxon>Polyangia</taxon>
        <taxon>Haliangiales</taxon>
        <taxon>Kofleriaceae</taxon>
        <taxon>Haliangium</taxon>
    </lineage>
</organism>
<evidence type="ECO:0000259" key="1">
    <source>
        <dbReference type="Pfam" id="PF13649"/>
    </source>
</evidence>
<dbReference type="OrthoDB" id="8592889at2"/>
<dbReference type="InterPro" id="IPR041698">
    <property type="entry name" value="Methyltransf_25"/>
</dbReference>
<dbReference type="KEGG" id="hoh:Hoch_1057"/>
<dbReference type="Pfam" id="PF13649">
    <property type="entry name" value="Methyltransf_25"/>
    <property type="match status" value="1"/>
</dbReference>
<keyword evidence="3" id="KW-1185">Reference proteome</keyword>
<dbReference type="eggNOG" id="COG2227">
    <property type="taxonomic scope" value="Bacteria"/>
</dbReference>
<sequence length="254" mass="27646">MVQSGNVLNIENEVAEDMLVDTVNGYGFIHALSPVSVDFVRFGDRVPGCMLDIGSGTGVATIPALSTGAEVIAFDLEAAHLEVLRAATPAKYLSNLHTVVGRFPEGLSEISRATNRPIGAVLISQVLGFLTGDEISAGFHRLYQMMAPGGKLFVINYTPYITLTANFVPLYEQRCRDLAAWPGMVGDLRDYCDDSKLLHNLPESLNLMDPTVLTREARGAGFEVEYASFLGGEQVPERFRFDGREWACVVASKP</sequence>
<keyword evidence="2" id="KW-0808">Transferase</keyword>
<dbReference type="EMBL" id="CP001804">
    <property type="protein sequence ID" value="ACY13649.1"/>
    <property type="molecule type" value="Genomic_DNA"/>
</dbReference>
<accession>D0LQT9</accession>
<dbReference type="GO" id="GO:0008168">
    <property type="term" value="F:methyltransferase activity"/>
    <property type="evidence" value="ECO:0007669"/>
    <property type="project" value="UniProtKB-KW"/>
</dbReference>
<dbReference type="Proteomes" id="UP000001880">
    <property type="component" value="Chromosome"/>
</dbReference>
<dbReference type="CDD" id="cd02440">
    <property type="entry name" value="AdoMet_MTases"/>
    <property type="match status" value="1"/>
</dbReference>
<dbReference type="GO" id="GO:0032259">
    <property type="term" value="P:methylation"/>
    <property type="evidence" value="ECO:0007669"/>
    <property type="project" value="UniProtKB-KW"/>
</dbReference>
<protein>
    <submittedName>
        <fullName evidence="2">Methyltransferase type 12</fullName>
    </submittedName>
</protein>
<dbReference type="Gene3D" id="3.40.50.150">
    <property type="entry name" value="Vaccinia Virus protein VP39"/>
    <property type="match status" value="1"/>
</dbReference>